<dbReference type="EMBL" id="JABBWG010000042">
    <property type="protein sequence ID" value="KAG1807619.1"/>
    <property type="molecule type" value="Genomic_DNA"/>
</dbReference>
<feature type="region of interest" description="Disordered" evidence="1">
    <location>
        <begin position="41"/>
        <end position="63"/>
    </location>
</feature>
<accession>A0A9P7E0T4</accession>
<dbReference type="Proteomes" id="UP000807769">
    <property type="component" value="Unassembled WGS sequence"/>
</dbReference>
<name>A0A9P7E0T4_9AGAM</name>
<reference evidence="2" key="1">
    <citation type="journal article" date="2020" name="New Phytol.">
        <title>Comparative genomics reveals dynamic genome evolution in host specialist ectomycorrhizal fungi.</title>
        <authorList>
            <person name="Lofgren L.A."/>
            <person name="Nguyen N.H."/>
            <person name="Vilgalys R."/>
            <person name="Ruytinx J."/>
            <person name="Liao H.L."/>
            <person name="Branco S."/>
            <person name="Kuo A."/>
            <person name="LaButti K."/>
            <person name="Lipzen A."/>
            <person name="Andreopoulos W."/>
            <person name="Pangilinan J."/>
            <person name="Riley R."/>
            <person name="Hundley H."/>
            <person name="Na H."/>
            <person name="Barry K."/>
            <person name="Grigoriev I.V."/>
            <person name="Stajich J.E."/>
            <person name="Kennedy P.G."/>
        </authorList>
    </citation>
    <scope>NUCLEOTIDE SEQUENCE</scope>
    <source>
        <strain evidence="2">MN1</strain>
    </source>
</reference>
<feature type="compositionally biased region" description="Basic and acidic residues" evidence="1">
    <location>
        <begin position="54"/>
        <end position="63"/>
    </location>
</feature>
<evidence type="ECO:0000256" key="1">
    <source>
        <dbReference type="SAM" id="MobiDB-lite"/>
    </source>
</evidence>
<evidence type="ECO:0000313" key="3">
    <source>
        <dbReference type="Proteomes" id="UP000807769"/>
    </source>
</evidence>
<proteinExistence type="predicted"/>
<keyword evidence="3" id="KW-1185">Reference proteome</keyword>
<dbReference type="AlphaFoldDB" id="A0A9P7E0T4"/>
<comment type="caution">
    <text evidence="2">The sequence shown here is derived from an EMBL/GenBank/DDBJ whole genome shotgun (WGS) entry which is preliminary data.</text>
</comment>
<gene>
    <name evidence="2" type="ORF">BJ212DRAFT_1303340</name>
</gene>
<dbReference type="RefSeq" id="XP_041188153.1">
    <property type="nucleotide sequence ID" value="XM_041333399.1"/>
</dbReference>
<dbReference type="GeneID" id="64627416"/>
<sequence length="223" mass="25949">MDRMNGGVMTQSKPLVQKFPEVSPVLFWTWSGSERRHLLHGRSESFHQGNNQESRVRNRTEDGRKMLQSGKVTEDEDGCVGQRFGVEIWTGMDGRAAMQSRSFGAENSEGLEVSPDMEWKWYQQQQRSYELRRYRVEWKSGFATAQQKGQRTEDEGWRLDGKCCAVAEGRYGVEAFMKKPLEIWGVEVWRYRGMTVLEMVGKLVLQRGRNKGWQGPTRFWRLG</sequence>
<evidence type="ECO:0000313" key="2">
    <source>
        <dbReference type="EMBL" id="KAG1807619.1"/>
    </source>
</evidence>
<protein>
    <submittedName>
        <fullName evidence="2">Uncharacterized protein</fullName>
    </submittedName>
</protein>
<organism evidence="2 3">
    <name type="scientific">Suillus subaureus</name>
    <dbReference type="NCBI Taxonomy" id="48587"/>
    <lineage>
        <taxon>Eukaryota</taxon>
        <taxon>Fungi</taxon>
        <taxon>Dikarya</taxon>
        <taxon>Basidiomycota</taxon>
        <taxon>Agaricomycotina</taxon>
        <taxon>Agaricomycetes</taxon>
        <taxon>Agaricomycetidae</taxon>
        <taxon>Boletales</taxon>
        <taxon>Suillineae</taxon>
        <taxon>Suillaceae</taxon>
        <taxon>Suillus</taxon>
    </lineage>
</organism>